<evidence type="ECO:0000313" key="5">
    <source>
        <dbReference type="Proteomes" id="UP000797356"/>
    </source>
</evidence>
<dbReference type="Pfam" id="PF07714">
    <property type="entry name" value="PK_Tyr_Ser-Thr"/>
    <property type="match status" value="1"/>
</dbReference>
<dbReference type="AlphaFoldDB" id="A0A8K0IXR7"/>
<dbReference type="OrthoDB" id="4062651at2759"/>
<dbReference type="InterPro" id="IPR011009">
    <property type="entry name" value="Kinase-like_dom_sf"/>
</dbReference>
<evidence type="ECO:0000256" key="2">
    <source>
        <dbReference type="ARBA" id="ARBA00022840"/>
    </source>
</evidence>
<dbReference type="InterPro" id="IPR000719">
    <property type="entry name" value="Prot_kinase_dom"/>
</dbReference>
<evidence type="ECO:0000256" key="1">
    <source>
        <dbReference type="ARBA" id="ARBA00022741"/>
    </source>
</evidence>
<dbReference type="PROSITE" id="PS50011">
    <property type="entry name" value="PROTEIN_KINASE_DOM"/>
    <property type="match status" value="1"/>
</dbReference>
<proteinExistence type="predicted"/>
<keyword evidence="1" id="KW-0547">Nucleotide-binding</keyword>
<keyword evidence="2" id="KW-0067">ATP-binding</keyword>
<reference evidence="4" key="1">
    <citation type="journal article" date="2017" name="Gigascience">
        <title>The genome draft of coconut (Cocos nucifera).</title>
        <authorList>
            <person name="Xiao Y."/>
            <person name="Xu P."/>
            <person name="Fan H."/>
            <person name="Baudouin L."/>
            <person name="Xia W."/>
            <person name="Bocs S."/>
            <person name="Xu J."/>
            <person name="Li Q."/>
            <person name="Guo A."/>
            <person name="Zhou L."/>
            <person name="Li J."/>
            <person name="Wu Y."/>
            <person name="Ma Z."/>
            <person name="Armero A."/>
            <person name="Issali A.E."/>
            <person name="Liu N."/>
            <person name="Peng M."/>
            <person name="Yang Y."/>
        </authorList>
    </citation>
    <scope>NUCLEOTIDE SEQUENCE</scope>
    <source>
        <tissue evidence="4">Spear leaf of Hainan Tall coconut</tissue>
    </source>
</reference>
<keyword evidence="4" id="KW-0418">Kinase</keyword>
<dbReference type="GO" id="GO:0005886">
    <property type="term" value="C:plasma membrane"/>
    <property type="evidence" value="ECO:0007669"/>
    <property type="project" value="TreeGrafter"/>
</dbReference>
<dbReference type="Proteomes" id="UP000797356">
    <property type="component" value="Chromosome 16"/>
</dbReference>
<evidence type="ECO:0000313" key="4">
    <source>
        <dbReference type="EMBL" id="KAG1371095.1"/>
    </source>
</evidence>
<reference evidence="4" key="2">
    <citation type="submission" date="2019-07" db="EMBL/GenBank/DDBJ databases">
        <authorList>
            <person name="Yang Y."/>
            <person name="Bocs S."/>
            <person name="Baudouin L."/>
        </authorList>
    </citation>
    <scope>NUCLEOTIDE SEQUENCE</scope>
    <source>
        <tissue evidence="4">Spear leaf of Hainan Tall coconut</tissue>
    </source>
</reference>
<dbReference type="PANTHER" id="PTHR27001:SF764">
    <property type="entry name" value="OS05G0387700 PROTEIN"/>
    <property type="match status" value="1"/>
</dbReference>
<dbReference type="SUPFAM" id="SSF56112">
    <property type="entry name" value="Protein kinase-like (PK-like)"/>
    <property type="match status" value="1"/>
</dbReference>
<organism evidence="4 5">
    <name type="scientific">Cocos nucifera</name>
    <name type="common">Coconut palm</name>
    <dbReference type="NCBI Taxonomy" id="13894"/>
    <lineage>
        <taxon>Eukaryota</taxon>
        <taxon>Viridiplantae</taxon>
        <taxon>Streptophyta</taxon>
        <taxon>Embryophyta</taxon>
        <taxon>Tracheophyta</taxon>
        <taxon>Spermatophyta</taxon>
        <taxon>Magnoliopsida</taxon>
        <taxon>Liliopsida</taxon>
        <taxon>Arecaceae</taxon>
        <taxon>Arecoideae</taxon>
        <taxon>Cocoseae</taxon>
        <taxon>Attaleinae</taxon>
        <taxon>Cocos</taxon>
    </lineage>
</organism>
<gene>
    <name evidence="4" type="ORF">COCNU_16G001890</name>
</gene>
<feature type="domain" description="Protein kinase" evidence="3">
    <location>
        <begin position="1"/>
        <end position="85"/>
    </location>
</feature>
<dbReference type="GO" id="GO:0004672">
    <property type="term" value="F:protein kinase activity"/>
    <property type="evidence" value="ECO:0007669"/>
    <property type="project" value="InterPro"/>
</dbReference>
<keyword evidence="4" id="KW-0808">Transferase</keyword>
<dbReference type="InterPro" id="IPR001245">
    <property type="entry name" value="Ser-Thr/Tyr_kinase_cat_dom"/>
</dbReference>
<dbReference type="GO" id="GO:0005524">
    <property type="term" value="F:ATP binding"/>
    <property type="evidence" value="ECO:0007669"/>
    <property type="project" value="UniProtKB-KW"/>
</dbReference>
<keyword evidence="5" id="KW-1185">Reference proteome</keyword>
<dbReference type="EMBL" id="CM017887">
    <property type="protein sequence ID" value="KAG1371095.1"/>
    <property type="molecule type" value="Genomic_DNA"/>
</dbReference>
<dbReference type="PANTHER" id="PTHR27001">
    <property type="entry name" value="OS01G0253100 PROTEIN"/>
    <property type="match status" value="1"/>
</dbReference>
<name>A0A8K0IXR7_COCNU</name>
<comment type="caution">
    <text evidence="4">The sequence shown here is derived from an EMBL/GenBank/DDBJ whole genome shotgun (WGS) entry which is preliminary data.</text>
</comment>
<accession>A0A8K0IXR7</accession>
<dbReference type="Gene3D" id="1.10.510.10">
    <property type="entry name" value="Transferase(Phosphotransferase) domain 1"/>
    <property type="match status" value="1"/>
</dbReference>
<protein>
    <submittedName>
        <fullName evidence="4">Putative Serine/threonine-protein kinase-like protein</fullName>
    </submittedName>
</protein>
<evidence type="ECO:0000259" key="3">
    <source>
        <dbReference type="PROSITE" id="PS50011"/>
    </source>
</evidence>
<sequence>MFASVLIDRHSNARLADFGLAIIFSSAARAPKPQVWTPENLSTKTDVFSFGILHVAIMSGRKAMEVANSPPSVRRRVRASPSKER</sequence>